<accession>A0A4C1ZQ58</accession>
<gene>
    <name evidence="1" type="primary">dhdh</name>
    <name evidence="1" type="ORF">EVAR_86436_1</name>
</gene>
<name>A0A4C1ZQ58_EUMVA</name>
<reference evidence="1 2" key="1">
    <citation type="journal article" date="2019" name="Commun. Biol.">
        <title>The bagworm genome reveals a unique fibroin gene that provides high tensile strength.</title>
        <authorList>
            <person name="Kono N."/>
            <person name="Nakamura H."/>
            <person name="Ohtoshi R."/>
            <person name="Tomita M."/>
            <person name="Numata K."/>
            <person name="Arakawa K."/>
        </authorList>
    </citation>
    <scope>NUCLEOTIDE SEQUENCE [LARGE SCALE GENOMIC DNA]</scope>
</reference>
<dbReference type="EMBL" id="BGZK01002095">
    <property type="protein sequence ID" value="GBP90596.1"/>
    <property type="molecule type" value="Genomic_DNA"/>
</dbReference>
<protein>
    <submittedName>
        <fullName evidence="1">Trans-1,2-dihydrobenzene-1,2-diol dehydrogenase</fullName>
    </submittedName>
</protein>
<dbReference type="Gene3D" id="3.30.360.10">
    <property type="entry name" value="Dihydrodipicolinate Reductase, domain 2"/>
    <property type="match status" value="1"/>
</dbReference>
<comment type="caution">
    <text evidence="1">The sequence shown here is derived from an EMBL/GenBank/DDBJ whole genome shotgun (WGS) entry which is preliminary data.</text>
</comment>
<evidence type="ECO:0000313" key="1">
    <source>
        <dbReference type="EMBL" id="GBP90596.1"/>
    </source>
</evidence>
<organism evidence="1 2">
    <name type="scientific">Eumeta variegata</name>
    <name type="common">Bagworm moth</name>
    <name type="synonym">Eumeta japonica</name>
    <dbReference type="NCBI Taxonomy" id="151549"/>
    <lineage>
        <taxon>Eukaryota</taxon>
        <taxon>Metazoa</taxon>
        <taxon>Ecdysozoa</taxon>
        <taxon>Arthropoda</taxon>
        <taxon>Hexapoda</taxon>
        <taxon>Insecta</taxon>
        <taxon>Pterygota</taxon>
        <taxon>Neoptera</taxon>
        <taxon>Endopterygota</taxon>
        <taxon>Lepidoptera</taxon>
        <taxon>Glossata</taxon>
        <taxon>Ditrysia</taxon>
        <taxon>Tineoidea</taxon>
        <taxon>Psychidae</taxon>
        <taxon>Oiketicinae</taxon>
        <taxon>Eumeta</taxon>
    </lineage>
</organism>
<sequence>MKKLIPCPCGRSCGRKLLDYFWCPTVLRLSPANITEWTLPKGKFKFHFHNSAGLIYEIQECIECIDKGLTGSSKMTSEESVLLSKLAETLRAQLGVCDYAIDL</sequence>
<dbReference type="STRING" id="151549.A0A4C1ZQ58"/>
<keyword evidence="2" id="KW-1185">Reference proteome</keyword>
<dbReference type="OrthoDB" id="2129491at2759"/>
<dbReference type="AlphaFoldDB" id="A0A4C1ZQ58"/>
<proteinExistence type="predicted"/>
<dbReference type="Proteomes" id="UP000299102">
    <property type="component" value="Unassembled WGS sequence"/>
</dbReference>
<evidence type="ECO:0000313" key="2">
    <source>
        <dbReference type="Proteomes" id="UP000299102"/>
    </source>
</evidence>